<dbReference type="Pfam" id="PF18126">
    <property type="entry name" value="Mitoc_mL59"/>
    <property type="match status" value="1"/>
</dbReference>
<dbReference type="GO" id="GO:0005762">
    <property type="term" value="C:mitochondrial large ribosomal subunit"/>
    <property type="evidence" value="ECO:0007669"/>
    <property type="project" value="InterPro"/>
</dbReference>
<organism evidence="3 4">
    <name type="scientific">Talaromyces pinophilus</name>
    <name type="common">Penicillium pinophilum</name>
    <dbReference type="NCBI Taxonomy" id="128442"/>
    <lineage>
        <taxon>Eukaryota</taxon>
        <taxon>Fungi</taxon>
        <taxon>Dikarya</taxon>
        <taxon>Ascomycota</taxon>
        <taxon>Pezizomycotina</taxon>
        <taxon>Eurotiomycetes</taxon>
        <taxon>Eurotiomycetidae</taxon>
        <taxon>Eurotiales</taxon>
        <taxon>Trichocomaceae</taxon>
        <taxon>Talaromyces</taxon>
        <taxon>Talaromyces sect. Talaromyces</taxon>
    </lineage>
</organism>
<dbReference type="InterPro" id="IPR040922">
    <property type="entry name" value="Ribosomal_mL59_dom"/>
</dbReference>
<evidence type="ECO:0000256" key="1">
    <source>
        <dbReference type="SAM" id="MobiDB-lite"/>
    </source>
</evidence>
<dbReference type="PANTHER" id="PTHR28041">
    <property type="entry name" value="54S RIBOSOMAL PROTEIN L25, MITOCHONDRIAL"/>
    <property type="match status" value="1"/>
</dbReference>
<feature type="region of interest" description="Disordered" evidence="1">
    <location>
        <begin position="136"/>
        <end position="157"/>
    </location>
</feature>
<feature type="compositionally biased region" description="Polar residues" evidence="1">
    <location>
        <begin position="79"/>
        <end position="91"/>
    </location>
</feature>
<evidence type="ECO:0000259" key="2">
    <source>
        <dbReference type="Pfam" id="PF18126"/>
    </source>
</evidence>
<proteinExistence type="predicted"/>
<gene>
    <name evidence="3" type="ORF">TCE0_033f09030</name>
</gene>
<keyword evidence="4" id="KW-1185">Reference proteome</keyword>
<comment type="caution">
    <text evidence="3">The sequence shown here is derived from an EMBL/GenBank/DDBJ whole genome shotgun (WGS) entry which is preliminary data.</text>
</comment>
<keyword evidence="3" id="KW-0689">Ribosomal protein</keyword>
<name>A0A6V8HB77_TALPI</name>
<feature type="region of interest" description="Disordered" evidence="1">
    <location>
        <begin position="78"/>
        <end position="124"/>
    </location>
</feature>
<dbReference type="GO" id="GO:0003735">
    <property type="term" value="F:structural constituent of ribosome"/>
    <property type="evidence" value="ECO:0007669"/>
    <property type="project" value="InterPro"/>
</dbReference>
<dbReference type="PANTHER" id="PTHR28041:SF1">
    <property type="entry name" value="LARGE RIBOSOMAL SUBUNIT PROTEIN ML59"/>
    <property type="match status" value="1"/>
</dbReference>
<dbReference type="InterPro" id="IPR037507">
    <property type="entry name" value="Ribosomal_mL59"/>
</dbReference>
<reference evidence="4" key="1">
    <citation type="journal article" date="2015" name="Genome Announc.">
        <title>Draft genome sequence of Talaromyces cellulolyticus strain Y-94, a source of lignocellulosic biomass-degrading enzymes.</title>
        <authorList>
            <person name="Fujii T."/>
            <person name="Koike H."/>
            <person name="Sawayama S."/>
            <person name="Yano S."/>
            <person name="Inoue H."/>
        </authorList>
    </citation>
    <scope>NUCLEOTIDE SEQUENCE [LARGE SCALE GENOMIC DNA]</scope>
    <source>
        <strain evidence="4">Y-94</strain>
    </source>
</reference>
<accession>A0A6V8HB77</accession>
<evidence type="ECO:0000313" key="4">
    <source>
        <dbReference type="Proteomes" id="UP000053095"/>
    </source>
</evidence>
<dbReference type="EMBL" id="DF933829">
    <property type="protein sequence ID" value="GAM38366.1"/>
    <property type="molecule type" value="Genomic_DNA"/>
</dbReference>
<dbReference type="Proteomes" id="UP000053095">
    <property type="component" value="Unassembled WGS sequence"/>
</dbReference>
<protein>
    <submittedName>
        <fullName evidence="3">60S ribosomal protein</fullName>
    </submittedName>
</protein>
<keyword evidence="3" id="KW-0687">Ribonucleoprotein</keyword>
<dbReference type="AlphaFoldDB" id="A0A6V8HB77"/>
<feature type="domain" description="Large ribosomal subunit protein mL59" evidence="2">
    <location>
        <begin position="50"/>
        <end position="242"/>
    </location>
</feature>
<sequence length="257" mass="29209">MATTMASRLVRNMTRRTMTTMATPTENLSQQVTERATAAVNPDLSFLPLRLRNFFAKYPPQHYSAAVAPASRLVPPTDAVSNSHNLTANTSSKEEFDLSSLSPEDLPTPYTPNRDAKGNKRNPTAWSASKAILYNDPEHPNPFLPQPSPNGKKWRSPKYGLRQQADLIKMAKKYGVEQLLPTSRKSTIFKETRLAERGLAIKGTGIGQKVKGHKWERTMETRLEERKKAMMEMPELIRQWKQRGHGRGWKKWPRRTA</sequence>
<evidence type="ECO:0000313" key="3">
    <source>
        <dbReference type="EMBL" id="GAM38366.1"/>
    </source>
</evidence>